<dbReference type="EMBL" id="AMQM01002041">
    <property type="status" value="NOT_ANNOTATED_CDS"/>
    <property type="molecule type" value="Genomic_DNA"/>
</dbReference>
<dbReference type="OrthoDB" id="10060997at2759"/>
<evidence type="ECO:0008006" key="4">
    <source>
        <dbReference type="Google" id="ProtNLM"/>
    </source>
</evidence>
<dbReference type="AlphaFoldDB" id="T1EHC4"/>
<organism evidence="2 3">
    <name type="scientific">Helobdella robusta</name>
    <name type="common">Californian leech</name>
    <dbReference type="NCBI Taxonomy" id="6412"/>
    <lineage>
        <taxon>Eukaryota</taxon>
        <taxon>Metazoa</taxon>
        <taxon>Spiralia</taxon>
        <taxon>Lophotrochozoa</taxon>
        <taxon>Annelida</taxon>
        <taxon>Clitellata</taxon>
        <taxon>Hirudinea</taxon>
        <taxon>Rhynchobdellida</taxon>
        <taxon>Glossiphoniidae</taxon>
        <taxon>Helobdella</taxon>
    </lineage>
</organism>
<dbReference type="GeneID" id="20195974"/>
<keyword evidence="3" id="KW-1185">Reference proteome</keyword>
<dbReference type="Proteomes" id="UP000015101">
    <property type="component" value="Unassembled WGS sequence"/>
</dbReference>
<reference evidence="1 3" key="2">
    <citation type="journal article" date="2013" name="Nature">
        <title>Insights into bilaterian evolution from three spiralian genomes.</title>
        <authorList>
            <person name="Simakov O."/>
            <person name="Marletaz F."/>
            <person name="Cho S.J."/>
            <person name="Edsinger-Gonzales E."/>
            <person name="Havlak P."/>
            <person name="Hellsten U."/>
            <person name="Kuo D.H."/>
            <person name="Larsson T."/>
            <person name="Lv J."/>
            <person name="Arendt D."/>
            <person name="Savage R."/>
            <person name="Osoegawa K."/>
            <person name="de Jong P."/>
            <person name="Grimwood J."/>
            <person name="Chapman J.A."/>
            <person name="Shapiro H."/>
            <person name="Aerts A."/>
            <person name="Otillar R.P."/>
            <person name="Terry A.Y."/>
            <person name="Boore J.L."/>
            <person name="Grigoriev I.V."/>
            <person name="Lindberg D.R."/>
            <person name="Seaver E.C."/>
            <person name="Weisblat D.A."/>
            <person name="Putnam N.H."/>
            <person name="Rokhsar D.S."/>
        </authorList>
    </citation>
    <scope>NUCLEOTIDE SEQUENCE</scope>
</reference>
<sequence length="53" mass="5972">NYRPVTNITFISKIIEKVVFNQLSSYLNFNSLLPESQSGFRPAHSTGTSLLKI</sequence>
<protein>
    <recommendedName>
        <fullName evidence="4">Reverse transcriptase domain-containing protein</fullName>
    </recommendedName>
</protein>
<name>T1EHC4_HELRO</name>
<dbReference type="EnsemblMetazoa" id="HelroT127021">
    <property type="protein sequence ID" value="HelroP127021"/>
    <property type="gene ID" value="HelroG127021"/>
</dbReference>
<gene>
    <name evidence="2" type="primary">20195974</name>
    <name evidence="1" type="ORF">HELRODRAFT_127021</name>
</gene>
<dbReference type="EMBL" id="KB097700">
    <property type="protein sequence ID" value="ESN91363.1"/>
    <property type="molecule type" value="Genomic_DNA"/>
</dbReference>
<evidence type="ECO:0000313" key="2">
    <source>
        <dbReference type="EnsemblMetazoa" id="HelroP127021"/>
    </source>
</evidence>
<dbReference type="CTD" id="20195974"/>
<dbReference type="HOGENOM" id="CLU_204269_0_0_1"/>
<evidence type="ECO:0000313" key="1">
    <source>
        <dbReference type="EMBL" id="ESN91363.1"/>
    </source>
</evidence>
<proteinExistence type="predicted"/>
<dbReference type="InParanoid" id="T1EHC4"/>
<dbReference type="STRING" id="6412.T1EHC4"/>
<dbReference type="OMA" id="HHNTKIA"/>
<dbReference type="RefSeq" id="XP_009030229.1">
    <property type="nucleotide sequence ID" value="XM_009031981.1"/>
</dbReference>
<accession>T1EHC4</accession>
<reference evidence="2" key="3">
    <citation type="submission" date="2015-06" db="UniProtKB">
        <authorList>
            <consortium name="EnsemblMetazoa"/>
        </authorList>
    </citation>
    <scope>IDENTIFICATION</scope>
</reference>
<evidence type="ECO:0000313" key="3">
    <source>
        <dbReference type="Proteomes" id="UP000015101"/>
    </source>
</evidence>
<reference evidence="3" key="1">
    <citation type="submission" date="2012-12" db="EMBL/GenBank/DDBJ databases">
        <authorList>
            <person name="Hellsten U."/>
            <person name="Grimwood J."/>
            <person name="Chapman J.A."/>
            <person name="Shapiro H."/>
            <person name="Aerts A."/>
            <person name="Otillar R.P."/>
            <person name="Terry A.Y."/>
            <person name="Boore J.L."/>
            <person name="Simakov O."/>
            <person name="Marletaz F."/>
            <person name="Cho S.-J."/>
            <person name="Edsinger-Gonzales E."/>
            <person name="Havlak P."/>
            <person name="Kuo D.-H."/>
            <person name="Larsson T."/>
            <person name="Lv J."/>
            <person name="Arendt D."/>
            <person name="Savage R."/>
            <person name="Osoegawa K."/>
            <person name="de Jong P."/>
            <person name="Lindberg D.R."/>
            <person name="Seaver E.C."/>
            <person name="Weisblat D.A."/>
            <person name="Putnam N.H."/>
            <person name="Grigoriev I.V."/>
            <person name="Rokhsar D.S."/>
        </authorList>
    </citation>
    <scope>NUCLEOTIDE SEQUENCE</scope>
</reference>
<dbReference type="KEGG" id="hro:HELRODRAFT_127021"/>